<dbReference type="PANTHER" id="PTHR45339">
    <property type="entry name" value="HYBRID SIGNAL TRANSDUCTION HISTIDINE KINASE J"/>
    <property type="match status" value="1"/>
</dbReference>
<dbReference type="Gene3D" id="3.40.50.2300">
    <property type="match status" value="1"/>
</dbReference>
<dbReference type="Pfam" id="PF02518">
    <property type="entry name" value="HATPase_c"/>
    <property type="match status" value="1"/>
</dbReference>
<dbReference type="InterPro" id="IPR001789">
    <property type="entry name" value="Sig_transdc_resp-reg_receiver"/>
</dbReference>
<dbReference type="PROSITE" id="PS50109">
    <property type="entry name" value="HIS_KIN"/>
    <property type="match status" value="1"/>
</dbReference>
<keyword evidence="4" id="KW-0902">Two-component regulatory system</keyword>
<feature type="transmembrane region" description="Helical" evidence="6">
    <location>
        <begin position="9"/>
        <end position="33"/>
    </location>
</feature>
<dbReference type="SMART" id="SM00388">
    <property type="entry name" value="HisKA"/>
    <property type="match status" value="1"/>
</dbReference>
<keyword evidence="9" id="KW-0067">ATP-binding</keyword>
<reference evidence="9 10" key="1">
    <citation type="submission" date="2024-12" db="EMBL/GenBank/DDBJ databases">
        <authorList>
            <person name="Hu S."/>
        </authorList>
    </citation>
    <scope>NUCLEOTIDE SEQUENCE [LARGE SCALE GENOMIC DNA]</scope>
    <source>
        <strain evidence="9 10">THG-T11</strain>
    </source>
</reference>
<comment type="caution">
    <text evidence="9">The sequence shown here is derived from an EMBL/GenBank/DDBJ whole genome shotgun (WGS) entry which is preliminary data.</text>
</comment>
<dbReference type="PANTHER" id="PTHR45339:SF1">
    <property type="entry name" value="HYBRID SIGNAL TRANSDUCTION HISTIDINE KINASE J"/>
    <property type="match status" value="1"/>
</dbReference>
<gene>
    <name evidence="9" type="ORF">E6A44_015680</name>
</gene>
<dbReference type="InterPro" id="IPR036890">
    <property type="entry name" value="HATPase_C_sf"/>
</dbReference>
<dbReference type="SUPFAM" id="SSF55874">
    <property type="entry name" value="ATPase domain of HSP90 chaperone/DNA topoisomerase II/histidine kinase"/>
    <property type="match status" value="1"/>
</dbReference>
<evidence type="ECO:0000256" key="2">
    <source>
        <dbReference type="ARBA" id="ARBA00012438"/>
    </source>
</evidence>
<dbReference type="GO" id="GO:0005524">
    <property type="term" value="F:ATP binding"/>
    <property type="evidence" value="ECO:0007669"/>
    <property type="project" value="UniProtKB-KW"/>
</dbReference>
<feature type="domain" description="Histidine kinase" evidence="7">
    <location>
        <begin position="233"/>
        <end position="454"/>
    </location>
</feature>
<dbReference type="InterPro" id="IPR003661">
    <property type="entry name" value="HisK_dim/P_dom"/>
</dbReference>
<dbReference type="InterPro" id="IPR003594">
    <property type="entry name" value="HATPase_dom"/>
</dbReference>
<protein>
    <recommendedName>
        <fullName evidence="2">histidine kinase</fullName>
        <ecNumber evidence="2">2.7.13.3</ecNumber>
    </recommendedName>
</protein>
<dbReference type="PRINTS" id="PR00344">
    <property type="entry name" value="BCTRLSENSOR"/>
</dbReference>
<feature type="modified residue" description="4-aspartylphosphate" evidence="5">
    <location>
        <position position="532"/>
    </location>
</feature>
<dbReference type="InterPro" id="IPR011006">
    <property type="entry name" value="CheY-like_superfamily"/>
</dbReference>
<evidence type="ECO:0000256" key="3">
    <source>
        <dbReference type="ARBA" id="ARBA00022553"/>
    </source>
</evidence>
<dbReference type="Gene3D" id="1.10.287.130">
    <property type="match status" value="1"/>
</dbReference>
<dbReference type="SUPFAM" id="SSF52172">
    <property type="entry name" value="CheY-like"/>
    <property type="match status" value="1"/>
</dbReference>
<feature type="transmembrane region" description="Helical" evidence="6">
    <location>
        <begin position="177"/>
        <end position="196"/>
    </location>
</feature>
<evidence type="ECO:0000313" key="10">
    <source>
        <dbReference type="Proteomes" id="UP001517247"/>
    </source>
</evidence>
<dbReference type="RefSeq" id="WP_138724112.1">
    <property type="nucleotide sequence ID" value="NZ_SSHJ02000008.1"/>
</dbReference>
<dbReference type="CDD" id="cd00082">
    <property type="entry name" value="HisKA"/>
    <property type="match status" value="1"/>
</dbReference>
<dbReference type="SUPFAM" id="SSF47384">
    <property type="entry name" value="Homodimeric domain of signal transducing histidine kinase"/>
    <property type="match status" value="1"/>
</dbReference>
<dbReference type="SMART" id="SM00387">
    <property type="entry name" value="HATPase_c"/>
    <property type="match status" value="1"/>
</dbReference>
<evidence type="ECO:0000256" key="4">
    <source>
        <dbReference type="ARBA" id="ARBA00023012"/>
    </source>
</evidence>
<dbReference type="Gene3D" id="3.30.565.10">
    <property type="entry name" value="Histidine kinase-like ATPase, C-terminal domain"/>
    <property type="match status" value="1"/>
</dbReference>
<keyword evidence="6" id="KW-0472">Membrane</keyword>
<dbReference type="SMART" id="SM00448">
    <property type="entry name" value="REC"/>
    <property type="match status" value="1"/>
</dbReference>
<comment type="catalytic activity">
    <reaction evidence="1">
        <text>ATP + protein L-histidine = ADP + protein N-phospho-L-histidine.</text>
        <dbReference type="EC" id="2.7.13.3"/>
    </reaction>
</comment>
<feature type="domain" description="Response regulatory" evidence="8">
    <location>
        <begin position="483"/>
        <end position="600"/>
    </location>
</feature>
<evidence type="ECO:0000313" key="9">
    <source>
        <dbReference type="EMBL" id="MFN0257029.1"/>
    </source>
</evidence>
<dbReference type="InterPro" id="IPR004358">
    <property type="entry name" value="Sig_transdc_His_kin-like_C"/>
</dbReference>
<dbReference type="CDD" id="cd16922">
    <property type="entry name" value="HATPase_EvgS-ArcB-TorS-like"/>
    <property type="match status" value="1"/>
</dbReference>
<dbReference type="Pfam" id="PF00072">
    <property type="entry name" value="Response_reg"/>
    <property type="match status" value="1"/>
</dbReference>
<dbReference type="InterPro" id="IPR005467">
    <property type="entry name" value="His_kinase_dom"/>
</dbReference>
<dbReference type="PROSITE" id="PS50110">
    <property type="entry name" value="RESPONSE_REGULATORY"/>
    <property type="match status" value="1"/>
</dbReference>
<organism evidence="9 10">
    <name type="scientific">Pedobacter ureilyticus</name>
    <dbReference type="NCBI Taxonomy" id="1393051"/>
    <lineage>
        <taxon>Bacteria</taxon>
        <taxon>Pseudomonadati</taxon>
        <taxon>Bacteroidota</taxon>
        <taxon>Sphingobacteriia</taxon>
        <taxon>Sphingobacteriales</taxon>
        <taxon>Sphingobacteriaceae</taxon>
        <taxon>Pedobacter</taxon>
    </lineage>
</organism>
<evidence type="ECO:0000256" key="5">
    <source>
        <dbReference type="PROSITE-ProRule" id="PRU00169"/>
    </source>
</evidence>
<evidence type="ECO:0000259" key="8">
    <source>
        <dbReference type="PROSITE" id="PS50110"/>
    </source>
</evidence>
<dbReference type="InterPro" id="IPR036097">
    <property type="entry name" value="HisK_dim/P_sf"/>
</dbReference>
<name>A0ABW9JAB3_9SPHI</name>
<sequence length="616" mass="68437">MSQAASKKIFINFIVKLMLILALIGGGAALLLYSKQDSSYIKHTQQQIAGLLALNGALQKSSQAYFSLADSEPAQLDSLKTHLSAVAVHKKVLSPFLKGEGTYSGDAKAILKSLDEEEDFYRAQLKLPLHAHGNLTPDFVFNSKIGSTSPLIIQLIQSLNDDLTFRISQDGHFYETLGYLIVSVGGLVLIMVIVLYNRSQISVRKQLAHDQEIYNAKLNAQAANNAKTEYLGMISHEIRTPMNGVLGMSNLLLQGSLTSEQREYAKTISNSAESLLRIVNDILDFSKIEVGKIHLDTTSVNIRQLIAETFEQNLPKSSANLSINFKVDKNVPNAINCDPKRLKQVLLNFLSNAVKFTEKGSIMLECSVIDKDEFGKIRLGFVVKDTGIGIAEDRIKQLFKPFVQVNKSTMRKYGGTGLGLNIAYNLITMMDGKVKVKSKVGSGSAFTFYITTKEAVENKMPQPLKDEVKILLDNDLSANYPFKILVVDDNDINLMLIIKTLNKLGYDCKKASNGQIAVDMVKQENFDLIFMDMQMPIMDGTIAAVEIRKHYRIYEYPVVVALTANTLGDGRDKCLEAGMQDFIAKPFKPTEIEEVIKKWAPKIIDFKSKHQSKSLS</sequence>
<dbReference type="CDD" id="cd17546">
    <property type="entry name" value="REC_hyHK_CKI1_RcsC-like"/>
    <property type="match status" value="1"/>
</dbReference>
<dbReference type="EC" id="2.7.13.3" evidence="2"/>
<keyword evidence="10" id="KW-1185">Reference proteome</keyword>
<accession>A0ABW9JAB3</accession>
<dbReference type="EMBL" id="SSHJ02000008">
    <property type="protein sequence ID" value="MFN0257029.1"/>
    <property type="molecule type" value="Genomic_DNA"/>
</dbReference>
<keyword evidence="9" id="KW-0547">Nucleotide-binding</keyword>
<evidence type="ECO:0000256" key="6">
    <source>
        <dbReference type="SAM" id="Phobius"/>
    </source>
</evidence>
<dbReference type="Proteomes" id="UP001517247">
    <property type="component" value="Unassembled WGS sequence"/>
</dbReference>
<proteinExistence type="predicted"/>
<keyword evidence="3 5" id="KW-0597">Phosphoprotein</keyword>
<keyword evidence="6" id="KW-1133">Transmembrane helix</keyword>
<evidence type="ECO:0000259" key="7">
    <source>
        <dbReference type="PROSITE" id="PS50109"/>
    </source>
</evidence>
<dbReference type="Pfam" id="PF00512">
    <property type="entry name" value="HisKA"/>
    <property type="match status" value="1"/>
</dbReference>
<keyword evidence="6" id="KW-0812">Transmembrane</keyword>
<evidence type="ECO:0000256" key="1">
    <source>
        <dbReference type="ARBA" id="ARBA00000085"/>
    </source>
</evidence>